<dbReference type="GO" id="GO:0005743">
    <property type="term" value="C:mitochondrial inner membrane"/>
    <property type="evidence" value="ECO:0007669"/>
    <property type="project" value="TreeGrafter"/>
</dbReference>
<proteinExistence type="inferred from homology"/>
<evidence type="ECO:0000256" key="6">
    <source>
        <dbReference type="ARBA" id="ARBA00022737"/>
    </source>
</evidence>
<dbReference type="PANTHER" id="PTHR43394:SF11">
    <property type="entry name" value="ATP-BINDING CASSETTE TRANSPORTER"/>
    <property type="match status" value="1"/>
</dbReference>
<dbReference type="PROSITE" id="PS00211">
    <property type="entry name" value="ABC_TRANSPORTER_1"/>
    <property type="match status" value="2"/>
</dbReference>
<keyword evidence="10 12" id="KW-0472">Membrane</keyword>
<comment type="caution">
    <text evidence="15">The sequence shown here is derived from an EMBL/GenBank/DDBJ whole genome shotgun (WGS) entry which is preliminary data.</text>
</comment>
<dbReference type="Pfam" id="PF00664">
    <property type="entry name" value="ABC_membrane"/>
    <property type="match status" value="2"/>
</dbReference>
<feature type="compositionally biased region" description="Basic and acidic residues" evidence="11">
    <location>
        <begin position="738"/>
        <end position="756"/>
    </location>
</feature>
<dbReference type="Gene3D" id="3.40.50.300">
    <property type="entry name" value="P-loop containing nucleotide triphosphate hydrolases"/>
    <property type="match status" value="2"/>
</dbReference>
<dbReference type="GO" id="GO:0005886">
    <property type="term" value="C:plasma membrane"/>
    <property type="evidence" value="ECO:0007669"/>
    <property type="project" value="UniProtKB-SubCell"/>
</dbReference>
<dbReference type="InterPro" id="IPR036640">
    <property type="entry name" value="ABC1_TM_sf"/>
</dbReference>
<dbReference type="PANTHER" id="PTHR43394">
    <property type="entry name" value="ATP-DEPENDENT PERMEASE MDL1, MITOCHONDRIAL"/>
    <property type="match status" value="1"/>
</dbReference>
<feature type="transmembrane region" description="Helical" evidence="12">
    <location>
        <begin position="160"/>
        <end position="187"/>
    </location>
</feature>
<dbReference type="GO" id="GO:0015421">
    <property type="term" value="F:ABC-type oligopeptide transporter activity"/>
    <property type="evidence" value="ECO:0007669"/>
    <property type="project" value="TreeGrafter"/>
</dbReference>
<evidence type="ECO:0000259" key="13">
    <source>
        <dbReference type="PROSITE" id="PS50893"/>
    </source>
</evidence>
<feature type="domain" description="ABC transmembrane type-1" evidence="14">
    <location>
        <begin position="812"/>
        <end position="1101"/>
    </location>
</feature>
<sequence>MSGAADREVVEKQMEESSSNDGASSRDIVLGDQEKAALGQTPFPMQLPVEPAPPLSRLDSKAPKPEKDEEENYPFAHLPEHEAEVLRRQLDIPTVKVTYMMLYRYATRNDWLIMALSGLCAIVGGAVMPLMTIVFGNLAGVFQGYLYKGTITHAEFNATIAHLVLYFVYLAIAEFITIYVATAGFIYTGEHISAKIREQYLGSILRQNIGYFDKLGAGEITTRITADTNLVQDGISEKVGLTLTAVATFVTAYVIAYIKYWKLALILTSTIFAIVGTMGALGGIITKYNKKSLAAYASGGTVAEEVISSIRNATAFGTQDKLAKEYDVHLTEAEKQAFKMKAVLGSMIGFLMCFIYVSLMDMTPVAETPLLDKTSTNHAHLSPQLNYALAFWQGSRYLVAKEMSLSDVLTILLTIMIGAFALGNVAPNIQAFTTAVAAAAKIYSTIDRKSPLDPDSDEGERLKYLEGTVELRSIRMIYPSRPEVVVMENVNLLVSAGKTTALVGASGSGKSTIVGLVERFYDPVGGEVLLDGQNVQGLNLRWLRQQVSLVQQEPTLFATSIFDNITHGLIGTEHEGKSREQNTELIEQAAKMANAHDFIMQLPEGYETNVGERGFLMSGGQKQRIAIARAIVSDPKILLLDEATSALDTKSEGVVQAALDKAAQGRTTIVIAHRLSTIKHADNIVVMTQGRIVEQGKHDALLEQRGAYYNLVEAQRIAQETERTRDDSDEDEEILLFNERDGNKMAKTPATEKDQPFDSDPADLELGRTKTGKSASSKVLEGKPSDTAHKYTLWQLMRLVASFNKQEWWQMLTGLVMSVIAGAGNPVQSVFFAKSITALSLPPSEYDQLRTSINFWSWMYFMLAITQLISHGVSGVAFAYCSERLVHRSRDRSFRTMLRQDISFFDRDTNTAGALTSFLSTETTHLAGMSGVTLGTILQVMVTLVVAFIISLAIGWKLALVCIATVPIVLACGFLRFWMLTRFQTRAKVAYEKSASYACEATSAIRTVASLTREDDVWQHYHAQLVSQGSQSLKSILQSSSLYAASQSFMFLCIALGFWYGGTLIGNGEYTMFQFFLCFSAVIFGSQSAGTIFSFAPDMGKAKHAAASMKVLFDRQPEIDTWSEEGQDVTSVEGSIEFRDVHFRYPTRPEQPVLRGLNLSVKPGQYVALVGASGCGKSTTIAMLERFYDPLVGGVYVDGREISSLKINQYRNYLALVSQEPTLYQGTIRENILLGADKKPEDVSEKSIEQACMDANIYDFILSLPDGFNTVVGSKGSMLSGGQKQRIAIARALLRDPKILLLDEATSALDSESEKVVQAALDKAAKGRTTIAVAHRLSTIQKADMIYVFDQGRIVENGTHSELIQKRGRYFELVNLQSLGKNS</sequence>
<keyword evidence="9 12" id="KW-1133">Transmembrane helix</keyword>
<evidence type="ECO:0000313" key="15">
    <source>
        <dbReference type="EMBL" id="KAK3048705.1"/>
    </source>
</evidence>
<feature type="transmembrane region" description="Helical" evidence="12">
    <location>
        <begin position="808"/>
        <end position="833"/>
    </location>
</feature>
<protein>
    <submittedName>
        <fullName evidence="15">GTPase-activating protein</fullName>
    </submittedName>
</protein>
<keyword evidence="7" id="KW-0547">Nucleotide-binding</keyword>
<feature type="region of interest" description="Disordered" evidence="11">
    <location>
        <begin position="736"/>
        <end position="781"/>
    </location>
</feature>
<dbReference type="InterPro" id="IPR003593">
    <property type="entry name" value="AAA+_ATPase"/>
</dbReference>
<feature type="region of interest" description="Disordered" evidence="11">
    <location>
        <begin position="1"/>
        <end position="75"/>
    </location>
</feature>
<gene>
    <name evidence="15" type="primary">MDR1_2</name>
    <name evidence="15" type="ORF">LTR09_010014</name>
</gene>
<evidence type="ECO:0000256" key="3">
    <source>
        <dbReference type="ARBA" id="ARBA00022448"/>
    </source>
</evidence>
<feature type="transmembrane region" description="Helical" evidence="12">
    <location>
        <begin position="264"/>
        <end position="285"/>
    </location>
</feature>
<dbReference type="Gene3D" id="1.20.1560.10">
    <property type="entry name" value="ABC transporter type 1, transmembrane domain"/>
    <property type="match status" value="2"/>
</dbReference>
<evidence type="ECO:0000256" key="2">
    <source>
        <dbReference type="ARBA" id="ARBA00007577"/>
    </source>
</evidence>
<dbReference type="PROSITE" id="PS50893">
    <property type="entry name" value="ABC_TRANSPORTER_2"/>
    <property type="match status" value="2"/>
</dbReference>
<dbReference type="GO" id="GO:0005524">
    <property type="term" value="F:ATP binding"/>
    <property type="evidence" value="ECO:0007669"/>
    <property type="project" value="UniProtKB-KW"/>
</dbReference>
<feature type="compositionally biased region" description="Basic and acidic residues" evidence="11">
    <location>
        <begin position="1"/>
        <end position="15"/>
    </location>
</feature>
<dbReference type="FunFam" id="3.40.50.300:FF:000251">
    <property type="entry name" value="ABC transporter B family member 19"/>
    <property type="match status" value="1"/>
</dbReference>
<dbReference type="SUPFAM" id="SSF90123">
    <property type="entry name" value="ABC transporter transmembrane region"/>
    <property type="match status" value="2"/>
</dbReference>
<dbReference type="Proteomes" id="UP001271007">
    <property type="component" value="Unassembled WGS sequence"/>
</dbReference>
<dbReference type="GO" id="GO:0016887">
    <property type="term" value="F:ATP hydrolysis activity"/>
    <property type="evidence" value="ECO:0007669"/>
    <property type="project" value="InterPro"/>
</dbReference>
<keyword evidence="16" id="KW-1185">Reference proteome</keyword>
<name>A0AAJ0G8S6_9PEZI</name>
<dbReference type="GO" id="GO:0090374">
    <property type="term" value="P:oligopeptide export from mitochondrion"/>
    <property type="evidence" value="ECO:0007669"/>
    <property type="project" value="TreeGrafter"/>
</dbReference>
<dbReference type="EMBL" id="JAWDJX010000046">
    <property type="protein sequence ID" value="KAK3048705.1"/>
    <property type="molecule type" value="Genomic_DNA"/>
</dbReference>
<dbReference type="CDD" id="cd18577">
    <property type="entry name" value="ABC_6TM_Pgp_ABCB1_D1_like"/>
    <property type="match status" value="1"/>
</dbReference>
<dbReference type="InterPro" id="IPR017871">
    <property type="entry name" value="ABC_transporter-like_CS"/>
</dbReference>
<feature type="transmembrane region" description="Helical" evidence="12">
    <location>
        <begin position="342"/>
        <end position="359"/>
    </location>
</feature>
<evidence type="ECO:0000256" key="10">
    <source>
        <dbReference type="ARBA" id="ARBA00023136"/>
    </source>
</evidence>
<feature type="transmembrane region" description="Helical" evidence="12">
    <location>
        <begin position="932"/>
        <end position="952"/>
    </location>
</feature>
<dbReference type="CDD" id="cd18578">
    <property type="entry name" value="ABC_6TM_Pgp_ABCB1_D2_like"/>
    <property type="match status" value="1"/>
</dbReference>
<feature type="compositionally biased region" description="Basic and acidic residues" evidence="11">
    <location>
        <begin position="58"/>
        <end position="67"/>
    </location>
</feature>
<feature type="transmembrane region" description="Helical" evidence="12">
    <location>
        <begin position="1073"/>
        <end position="1096"/>
    </location>
</feature>
<keyword evidence="6" id="KW-0677">Repeat</keyword>
<evidence type="ECO:0000256" key="8">
    <source>
        <dbReference type="ARBA" id="ARBA00022840"/>
    </source>
</evidence>
<keyword evidence="8" id="KW-0067">ATP-binding</keyword>
<dbReference type="InterPro" id="IPR027417">
    <property type="entry name" value="P-loop_NTPase"/>
</dbReference>
<evidence type="ECO:0000259" key="14">
    <source>
        <dbReference type="PROSITE" id="PS50929"/>
    </source>
</evidence>
<feature type="domain" description="ABC transporter" evidence="13">
    <location>
        <begin position="1136"/>
        <end position="1376"/>
    </location>
</feature>
<evidence type="ECO:0000256" key="9">
    <source>
        <dbReference type="ARBA" id="ARBA00022989"/>
    </source>
</evidence>
<feature type="transmembrane region" description="Helical" evidence="12">
    <location>
        <begin position="1042"/>
        <end position="1061"/>
    </location>
</feature>
<dbReference type="InterPro" id="IPR039421">
    <property type="entry name" value="Type_1_exporter"/>
</dbReference>
<keyword evidence="5 12" id="KW-0812">Transmembrane</keyword>
<dbReference type="InterPro" id="IPR011527">
    <property type="entry name" value="ABC1_TM_dom"/>
</dbReference>
<evidence type="ECO:0000256" key="5">
    <source>
        <dbReference type="ARBA" id="ARBA00022692"/>
    </source>
</evidence>
<feature type="transmembrane region" description="Helical" evidence="12">
    <location>
        <begin position="111"/>
        <end position="140"/>
    </location>
</feature>
<reference evidence="15" key="1">
    <citation type="submission" date="2023-04" db="EMBL/GenBank/DDBJ databases">
        <title>Black Yeasts Isolated from many extreme environments.</title>
        <authorList>
            <person name="Coleine C."/>
            <person name="Stajich J.E."/>
            <person name="Selbmann L."/>
        </authorList>
    </citation>
    <scope>NUCLEOTIDE SEQUENCE</scope>
    <source>
        <strain evidence="15">CCFEE 5312</strain>
    </source>
</reference>
<dbReference type="SUPFAM" id="SSF52540">
    <property type="entry name" value="P-loop containing nucleoside triphosphate hydrolases"/>
    <property type="match status" value="2"/>
</dbReference>
<evidence type="ECO:0000256" key="4">
    <source>
        <dbReference type="ARBA" id="ARBA00022475"/>
    </source>
</evidence>
<dbReference type="InterPro" id="IPR003439">
    <property type="entry name" value="ABC_transporter-like_ATP-bd"/>
</dbReference>
<feature type="domain" description="ABC transporter" evidence="13">
    <location>
        <begin position="469"/>
        <end position="714"/>
    </location>
</feature>
<dbReference type="FunFam" id="1.20.1560.10:FF:000009">
    <property type="entry name" value="ABC transporter B family member 1"/>
    <property type="match status" value="1"/>
</dbReference>
<dbReference type="Pfam" id="PF00005">
    <property type="entry name" value="ABC_tran"/>
    <property type="match status" value="2"/>
</dbReference>
<evidence type="ECO:0000313" key="16">
    <source>
        <dbReference type="Proteomes" id="UP001271007"/>
    </source>
</evidence>
<feature type="transmembrane region" description="Helical" evidence="12">
    <location>
        <begin position="853"/>
        <end position="880"/>
    </location>
</feature>
<dbReference type="CDD" id="cd03249">
    <property type="entry name" value="ABC_MTABC3_MDL1_MDL2"/>
    <property type="match status" value="2"/>
</dbReference>
<keyword evidence="3" id="KW-0813">Transport</keyword>
<keyword evidence="4" id="KW-1003">Cell membrane</keyword>
<feature type="transmembrane region" description="Helical" evidence="12">
    <location>
        <begin position="408"/>
        <end position="426"/>
    </location>
</feature>
<comment type="similarity">
    <text evidence="2">Belongs to the ABC transporter superfamily. ABCB family. Multidrug resistance exporter (TC 3.A.1.201) subfamily.</text>
</comment>
<dbReference type="PROSITE" id="PS50929">
    <property type="entry name" value="ABC_TM1F"/>
    <property type="match status" value="2"/>
</dbReference>
<evidence type="ECO:0000256" key="7">
    <source>
        <dbReference type="ARBA" id="ARBA00022741"/>
    </source>
</evidence>
<comment type="subcellular location">
    <subcellularLocation>
        <location evidence="1">Cell membrane</location>
        <topology evidence="1">Multi-pass membrane protein</topology>
    </subcellularLocation>
</comment>
<feature type="transmembrane region" description="Helical" evidence="12">
    <location>
        <begin position="958"/>
        <end position="978"/>
    </location>
</feature>
<dbReference type="FunFam" id="3.40.50.300:FF:000302">
    <property type="entry name" value="ATP-binding cassette subfamily B member 5"/>
    <property type="match status" value="1"/>
</dbReference>
<evidence type="ECO:0000256" key="1">
    <source>
        <dbReference type="ARBA" id="ARBA00004651"/>
    </source>
</evidence>
<organism evidence="15 16">
    <name type="scientific">Extremus antarcticus</name>
    <dbReference type="NCBI Taxonomy" id="702011"/>
    <lineage>
        <taxon>Eukaryota</taxon>
        <taxon>Fungi</taxon>
        <taxon>Dikarya</taxon>
        <taxon>Ascomycota</taxon>
        <taxon>Pezizomycotina</taxon>
        <taxon>Dothideomycetes</taxon>
        <taxon>Dothideomycetidae</taxon>
        <taxon>Mycosphaerellales</taxon>
        <taxon>Extremaceae</taxon>
        <taxon>Extremus</taxon>
    </lineage>
</organism>
<dbReference type="SMART" id="SM00382">
    <property type="entry name" value="AAA"/>
    <property type="match status" value="2"/>
</dbReference>
<evidence type="ECO:0000256" key="12">
    <source>
        <dbReference type="SAM" id="Phobius"/>
    </source>
</evidence>
<evidence type="ECO:0000256" key="11">
    <source>
        <dbReference type="SAM" id="MobiDB-lite"/>
    </source>
</evidence>
<accession>A0AAJ0G8S6</accession>
<feature type="domain" description="ABC transmembrane type-1" evidence="14">
    <location>
        <begin position="115"/>
        <end position="359"/>
    </location>
</feature>
<feature type="transmembrane region" description="Helical" evidence="12">
    <location>
        <begin position="239"/>
        <end position="258"/>
    </location>
</feature>